<dbReference type="EMBL" id="JAHRIQ010051500">
    <property type="protein sequence ID" value="MEQ2238333.1"/>
    <property type="molecule type" value="Genomic_DNA"/>
</dbReference>
<keyword evidence="3" id="KW-1185">Reference proteome</keyword>
<sequence length="120" mass="13522">MAAEEKDRWPSLARPISHSVILLTLLMPISVLSPMCFLPAALTFCLLLSLNVYLFVFTHASHFCLPFIFLYLYLSFYLLPSCVFCLFLISAAVSASSLTDLLMVMYVVRFGQFSCMCVSK</sequence>
<protein>
    <submittedName>
        <fullName evidence="2">Uncharacterized protein</fullName>
    </submittedName>
</protein>
<evidence type="ECO:0000313" key="2">
    <source>
        <dbReference type="EMBL" id="MEQ2238333.1"/>
    </source>
</evidence>
<keyword evidence="1" id="KW-0472">Membrane</keyword>
<feature type="transmembrane region" description="Helical" evidence="1">
    <location>
        <begin position="68"/>
        <end position="89"/>
    </location>
</feature>
<evidence type="ECO:0000256" key="1">
    <source>
        <dbReference type="SAM" id="Phobius"/>
    </source>
</evidence>
<dbReference type="Proteomes" id="UP001482620">
    <property type="component" value="Unassembled WGS sequence"/>
</dbReference>
<reference evidence="2 3" key="1">
    <citation type="submission" date="2021-06" db="EMBL/GenBank/DDBJ databases">
        <authorList>
            <person name="Palmer J.M."/>
        </authorList>
    </citation>
    <scope>NUCLEOTIDE SEQUENCE [LARGE SCALE GENOMIC DNA]</scope>
    <source>
        <strain evidence="3">if_2019</strain>
        <tissue evidence="2">Muscle</tissue>
    </source>
</reference>
<gene>
    <name evidence="2" type="ORF">ILYODFUR_032181</name>
</gene>
<feature type="transmembrane region" description="Helical" evidence="1">
    <location>
        <begin position="12"/>
        <end position="31"/>
    </location>
</feature>
<accession>A0ABV0U2C9</accession>
<proteinExistence type="predicted"/>
<keyword evidence="1" id="KW-1133">Transmembrane helix</keyword>
<name>A0ABV0U2C9_9TELE</name>
<comment type="caution">
    <text evidence="2">The sequence shown here is derived from an EMBL/GenBank/DDBJ whole genome shotgun (WGS) entry which is preliminary data.</text>
</comment>
<organism evidence="2 3">
    <name type="scientific">Ilyodon furcidens</name>
    <name type="common">goldbreast splitfin</name>
    <dbReference type="NCBI Taxonomy" id="33524"/>
    <lineage>
        <taxon>Eukaryota</taxon>
        <taxon>Metazoa</taxon>
        <taxon>Chordata</taxon>
        <taxon>Craniata</taxon>
        <taxon>Vertebrata</taxon>
        <taxon>Euteleostomi</taxon>
        <taxon>Actinopterygii</taxon>
        <taxon>Neopterygii</taxon>
        <taxon>Teleostei</taxon>
        <taxon>Neoteleostei</taxon>
        <taxon>Acanthomorphata</taxon>
        <taxon>Ovalentaria</taxon>
        <taxon>Atherinomorphae</taxon>
        <taxon>Cyprinodontiformes</taxon>
        <taxon>Goodeidae</taxon>
        <taxon>Ilyodon</taxon>
    </lineage>
</organism>
<keyword evidence="1" id="KW-0812">Transmembrane</keyword>
<evidence type="ECO:0000313" key="3">
    <source>
        <dbReference type="Proteomes" id="UP001482620"/>
    </source>
</evidence>